<sequence length="256" mass="27664">MKNELFSIGPLTVHGYGLMIAVGVLSCIALGVWRARRKAMNDEAVIDIAILGVICGFLGAKLLYVIVEFDRFLEAPMQVLGSEGFVVYGGIITGVLSAVFYCKKKNLVFLEYFDLLAPSIALAQGFGRIGCFLAGCCYGRETQCFLGVTFPEGSLAPAGVKLLPTQLISSAGDFLILAVLLLYSRKSRQTGNTGALYLLLYGIGRFLVEFLRADDRGAVGALSTSQFISIGIVLVGILLFLRRRIFPVKKDSDPSL</sequence>
<evidence type="ECO:0000256" key="6">
    <source>
        <dbReference type="ARBA" id="ARBA00023136"/>
    </source>
</evidence>
<dbReference type="Proteomes" id="UP000823886">
    <property type="component" value="Unassembled WGS sequence"/>
</dbReference>
<evidence type="ECO:0000256" key="3">
    <source>
        <dbReference type="ARBA" id="ARBA00022679"/>
    </source>
</evidence>
<keyword evidence="5 7" id="KW-1133">Transmembrane helix</keyword>
<evidence type="ECO:0000256" key="4">
    <source>
        <dbReference type="ARBA" id="ARBA00022692"/>
    </source>
</evidence>
<name>A0A9D2PRZ1_9FIRM</name>
<dbReference type="GO" id="GO:0042158">
    <property type="term" value="P:lipoprotein biosynthetic process"/>
    <property type="evidence" value="ECO:0007669"/>
    <property type="project" value="UniProtKB-UniRule"/>
</dbReference>
<organism evidence="8 9">
    <name type="scientific">Candidatus Blautia merdavium</name>
    <dbReference type="NCBI Taxonomy" id="2838494"/>
    <lineage>
        <taxon>Bacteria</taxon>
        <taxon>Bacillati</taxon>
        <taxon>Bacillota</taxon>
        <taxon>Clostridia</taxon>
        <taxon>Lachnospirales</taxon>
        <taxon>Lachnospiraceae</taxon>
        <taxon>Blautia</taxon>
    </lineage>
</organism>
<keyword evidence="4 7" id="KW-0812">Transmembrane</keyword>
<comment type="function">
    <text evidence="7">Catalyzes the transfer of the diacylglyceryl group from phosphatidylglycerol to the sulfhydryl group of the N-terminal cysteine of a prolipoprotein, the first step in the formation of mature lipoproteins.</text>
</comment>
<evidence type="ECO:0000256" key="2">
    <source>
        <dbReference type="ARBA" id="ARBA00022475"/>
    </source>
</evidence>
<keyword evidence="3 7" id="KW-0808">Transferase</keyword>
<feature type="transmembrane region" description="Helical" evidence="7">
    <location>
        <begin position="45"/>
        <end position="65"/>
    </location>
</feature>
<gene>
    <name evidence="7" type="primary">lgt</name>
    <name evidence="8" type="ORF">H9753_13820</name>
</gene>
<dbReference type="PROSITE" id="PS51257">
    <property type="entry name" value="PROKAR_LIPOPROTEIN"/>
    <property type="match status" value="1"/>
</dbReference>
<dbReference type="EMBL" id="DWVZ01000192">
    <property type="protein sequence ID" value="HJC64667.1"/>
    <property type="molecule type" value="Genomic_DNA"/>
</dbReference>
<protein>
    <recommendedName>
        <fullName evidence="7">Phosphatidylglycerol--prolipoprotein diacylglyceryl transferase</fullName>
        <ecNumber evidence="7">2.5.1.145</ecNumber>
    </recommendedName>
</protein>
<keyword evidence="2 7" id="KW-1003">Cell membrane</keyword>
<feature type="transmembrane region" description="Helical" evidence="7">
    <location>
        <begin position="219"/>
        <end position="241"/>
    </location>
</feature>
<comment type="caution">
    <text evidence="8">The sequence shown here is derived from an EMBL/GenBank/DDBJ whole genome shotgun (WGS) entry which is preliminary data.</text>
</comment>
<comment type="similarity">
    <text evidence="1 7">Belongs to the Lgt family.</text>
</comment>
<reference evidence="8" key="1">
    <citation type="journal article" date="2021" name="PeerJ">
        <title>Extensive microbial diversity within the chicken gut microbiome revealed by metagenomics and culture.</title>
        <authorList>
            <person name="Gilroy R."/>
            <person name="Ravi A."/>
            <person name="Getino M."/>
            <person name="Pursley I."/>
            <person name="Horton D.L."/>
            <person name="Alikhan N.F."/>
            <person name="Baker D."/>
            <person name="Gharbi K."/>
            <person name="Hall N."/>
            <person name="Watson M."/>
            <person name="Adriaenssens E.M."/>
            <person name="Foster-Nyarko E."/>
            <person name="Jarju S."/>
            <person name="Secka A."/>
            <person name="Antonio M."/>
            <person name="Oren A."/>
            <person name="Chaudhuri R.R."/>
            <person name="La Ragione R."/>
            <person name="Hildebrand F."/>
            <person name="Pallen M.J."/>
        </authorList>
    </citation>
    <scope>NUCLEOTIDE SEQUENCE</scope>
    <source>
        <strain evidence="8">ChiBcec2-3848</strain>
    </source>
</reference>
<dbReference type="GO" id="GO:0005886">
    <property type="term" value="C:plasma membrane"/>
    <property type="evidence" value="ECO:0007669"/>
    <property type="project" value="UniProtKB-SubCell"/>
</dbReference>
<dbReference type="InterPro" id="IPR001640">
    <property type="entry name" value="Lgt"/>
</dbReference>
<proteinExistence type="inferred from homology"/>
<dbReference type="EC" id="2.5.1.145" evidence="7"/>
<keyword evidence="6 7" id="KW-0472">Membrane</keyword>
<comment type="catalytic activity">
    <reaction evidence="7">
        <text>L-cysteinyl-[prolipoprotein] + a 1,2-diacyl-sn-glycero-3-phospho-(1'-sn-glycerol) = an S-1,2-diacyl-sn-glyceryl-L-cysteinyl-[prolipoprotein] + sn-glycerol 1-phosphate + H(+)</text>
        <dbReference type="Rhea" id="RHEA:56712"/>
        <dbReference type="Rhea" id="RHEA-COMP:14679"/>
        <dbReference type="Rhea" id="RHEA-COMP:14680"/>
        <dbReference type="ChEBI" id="CHEBI:15378"/>
        <dbReference type="ChEBI" id="CHEBI:29950"/>
        <dbReference type="ChEBI" id="CHEBI:57685"/>
        <dbReference type="ChEBI" id="CHEBI:64716"/>
        <dbReference type="ChEBI" id="CHEBI:140658"/>
        <dbReference type="EC" id="2.5.1.145"/>
    </reaction>
</comment>
<feature type="transmembrane region" description="Helical" evidence="7">
    <location>
        <begin position="13"/>
        <end position="33"/>
    </location>
</feature>
<dbReference type="PANTHER" id="PTHR30589:SF0">
    <property type="entry name" value="PHOSPHATIDYLGLYCEROL--PROLIPOPROTEIN DIACYLGLYCERYL TRANSFERASE"/>
    <property type="match status" value="1"/>
</dbReference>
<evidence type="ECO:0000313" key="8">
    <source>
        <dbReference type="EMBL" id="HJC64667.1"/>
    </source>
</evidence>
<dbReference type="GO" id="GO:0008961">
    <property type="term" value="F:phosphatidylglycerol-prolipoprotein diacylglyceryl transferase activity"/>
    <property type="evidence" value="ECO:0007669"/>
    <property type="project" value="UniProtKB-UniRule"/>
</dbReference>
<evidence type="ECO:0000256" key="7">
    <source>
        <dbReference type="HAMAP-Rule" id="MF_01147"/>
    </source>
</evidence>
<keyword evidence="8" id="KW-0328">Glycosyltransferase</keyword>
<accession>A0A9D2PRZ1</accession>
<feature type="transmembrane region" description="Helical" evidence="7">
    <location>
        <begin position="163"/>
        <end position="183"/>
    </location>
</feature>
<comment type="pathway">
    <text evidence="7">Protein modification; lipoprotein biosynthesis (diacylglyceryl transfer).</text>
</comment>
<dbReference type="AlphaFoldDB" id="A0A9D2PRZ1"/>
<dbReference type="Pfam" id="PF01790">
    <property type="entry name" value="LGT"/>
    <property type="match status" value="1"/>
</dbReference>
<feature type="binding site" evidence="7">
    <location>
        <position position="128"/>
    </location>
    <ligand>
        <name>a 1,2-diacyl-sn-glycero-3-phospho-(1'-sn-glycerol)</name>
        <dbReference type="ChEBI" id="CHEBI:64716"/>
    </ligand>
</feature>
<feature type="transmembrane region" description="Helical" evidence="7">
    <location>
        <begin position="85"/>
        <end position="102"/>
    </location>
</feature>
<evidence type="ECO:0000256" key="5">
    <source>
        <dbReference type="ARBA" id="ARBA00022989"/>
    </source>
</evidence>
<dbReference type="NCBIfam" id="NF000778">
    <property type="entry name" value="PRK00052.3-4"/>
    <property type="match status" value="1"/>
</dbReference>
<dbReference type="NCBIfam" id="TIGR00544">
    <property type="entry name" value="lgt"/>
    <property type="match status" value="1"/>
</dbReference>
<comment type="subcellular location">
    <subcellularLocation>
        <location evidence="7">Cell membrane</location>
        <topology evidence="7">Multi-pass membrane protein</topology>
    </subcellularLocation>
</comment>
<evidence type="ECO:0000313" key="9">
    <source>
        <dbReference type="Proteomes" id="UP000823886"/>
    </source>
</evidence>
<dbReference type="PANTHER" id="PTHR30589">
    <property type="entry name" value="PROLIPOPROTEIN DIACYLGLYCERYL TRANSFERASE"/>
    <property type="match status" value="1"/>
</dbReference>
<feature type="transmembrane region" description="Helical" evidence="7">
    <location>
        <begin position="195"/>
        <end position="213"/>
    </location>
</feature>
<reference evidence="8" key="2">
    <citation type="submission" date="2021-04" db="EMBL/GenBank/DDBJ databases">
        <authorList>
            <person name="Gilroy R."/>
        </authorList>
    </citation>
    <scope>NUCLEOTIDE SEQUENCE</scope>
    <source>
        <strain evidence="8">ChiBcec2-3848</strain>
    </source>
</reference>
<evidence type="ECO:0000256" key="1">
    <source>
        <dbReference type="ARBA" id="ARBA00007150"/>
    </source>
</evidence>
<dbReference type="HAMAP" id="MF_01147">
    <property type="entry name" value="Lgt"/>
    <property type="match status" value="1"/>
</dbReference>